<feature type="transmembrane region" description="Helical" evidence="8">
    <location>
        <begin position="422"/>
        <end position="446"/>
    </location>
</feature>
<dbReference type="PANTHER" id="PTHR22950:SF686">
    <property type="entry name" value="AMINO ACID TRANSPORTER AVT6A-LIKE"/>
    <property type="match status" value="1"/>
</dbReference>
<evidence type="ECO:0000256" key="4">
    <source>
        <dbReference type="ARBA" id="ARBA00022970"/>
    </source>
</evidence>
<evidence type="ECO:0000256" key="7">
    <source>
        <dbReference type="SAM" id="MobiDB-lite"/>
    </source>
</evidence>
<accession>A0A2P2JCE3</accession>
<dbReference type="GO" id="GO:0031090">
    <property type="term" value="C:organelle membrane"/>
    <property type="evidence" value="ECO:0007669"/>
    <property type="project" value="UniProtKB-ARBA"/>
</dbReference>
<feature type="transmembrane region" description="Helical" evidence="8">
    <location>
        <begin position="271"/>
        <end position="294"/>
    </location>
</feature>
<sequence>MTVIPSGDRKYRRSNRSPLLPQKYDEYGPPEGGLDGASFSGAVFNLSTAIVGAGIMALPAAVKQLGLIPGLVMILLGAFLTEASIDMILRFGRASKSTSYSGVVADSFGGLGRTLLQVCIVVNNFGMLVVYMIIIGDVLAGTWSSGVRHIGVMQEWFGQGWLTTRFSLLLLTTSLVFTPLISFKRLDSLRYTSALSVALAIVFVAITAGVVIVKLVEGSIGMPRLMPQFTGQASIWKLFTTVPVIVTAYICHHNVHPTENELKDPTQMKSIVRTSLALCTSVYIATSFFGFLLFGDQTLDDVLANFDGDLGVPYSSLLNDVVRVSYGIHLMLVFPTVFFSLRLNLDGLLFPYAIPIAYDNRRFFLITAALMGLVFMGANFVPNIWDAFQFTGATAALSVGFLFPAAIALRNTHGMTRKSDKLSSWMMILLAASSTVAICRDVYGIFSIDSEAGS</sequence>
<evidence type="ECO:0000259" key="9">
    <source>
        <dbReference type="Pfam" id="PF01490"/>
    </source>
</evidence>
<feature type="transmembrane region" description="Helical" evidence="8">
    <location>
        <begin position="193"/>
        <end position="213"/>
    </location>
</feature>
<feature type="transmembrane region" description="Helical" evidence="8">
    <location>
        <begin position="387"/>
        <end position="410"/>
    </location>
</feature>
<feature type="transmembrane region" description="Helical" evidence="8">
    <location>
        <begin position="233"/>
        <end position="251"/>
    </location>
</feature>
<dbReference type="PANTHER" id="PTHR22950">
    <property type="entry name" value="AMINO ACID TRANSPORTER"/>
    <property type="match status" value="1"/>
</dbReference>
<dbReference type="Pfam" id="PF01490">
    <property type="entry name" value="Aa_trans"/>
    <property type="match status" value="1"/>
</dbReference>
<protein>
    <submittedName>
        <fullName evidence="10">Uncharacterized protein MANES_18G050600</fullName>
    </submittedName>
</protein>
<organism evidence="10">
    <name type="scientific">Rhizophora mucronata</name>
    <name type="common">Asiatic mangrove</name>
    <dbReference type="NCBI Taxonomy" id="61149"/>
    <lineage>
        <taxon>Eukaryota</taxon>
        <taxon>Viridiplantae</taxon>
        <taxon>Streptophyta</taxon>
        <taxon>Embryophyta</taxon>
        <taxon>Tracheophyta</taxon>
        <taxon>Spermatophyta</taxon>
        <taxon>Magnoliopsida</taxon>
        <taxon>eudicotyledons</taxon>
        <taxon>Gunneridae</taxon>
        <taxon>Pentapetalae</taxon>
        <taxon>rosids</taxon>
        <taxon>fabids</taxon>
        <taxon>Malpighiales</taxon>
        <taxon>Rhizophoraceae</taxon>
        <taxon>Rhizophora</taxon>
    </lineage>
</organism>
<keyword evidence="5 8" id="KW-1133">Transmembrane helix</keyword>
<dbReference type="InterPro" id="IPR013057">
    <property type="entry name" value="AA_transpt_TM"/>
</dbReference>
<feature type="transmembrane region" description="Helical" evidence="8">
    <location>
        <begin position="363"/>
        <end position="381"/>
    </location>
</feature>
<dbReference type="AlphaFoldDB" id="A0A2P2JCE3"/>
<evidence type="ECO:0000256" key="1">
    <source>
        <dbReference type="ARBA" id="ARBA00004141"/>
    </source>
</evidence>
<keyword evidence="3 8" id="KW-0812">Transmembrane</keyword>
<keyword evidence="4" id="KW-0029">Amino-acid transport</keyword>
<feature type="transmembrane region" description="Helical" evidence="8">
    <location>
        <begin position="324"/>
        <end position="343"/>
    </location>
</feature>
<proteinExistence type="predicted"/>
<feature type="region of interest" description="Disordered" evidence="7">
    <location>
        <begin position="1"/>
        <end position="25"/>
    </location>
</feature>
<feature type="transmembrane region" description="Helical" evidence="8">
    <location>
        <begin position="42"/>
        <end position="62"/>
    </location>
</feature>
<evidence type="ECO:0000256" key="2">
    <source>
        <dbReference type="ARBA" id="ARBA00022448"/>
    </source>
</evidence>
<evidence type="ECO:0000256" key="8">
    <source>
        <dbReference type="SAM" id="Phobius"/>
    </source>
</evidence>
<keyword evidence="6 8" id="KW-0472">Membrane</keyword>
<name>A0A2P2JCE3_RHIMU</name>
<feature type="domain" description="Amino acid transporter transmembrane" evidence="9">
    <location>
        <begin position="37"/>
        <end position="425"/>
    </location>
</feature>
<dbReference type="EMBL" id="GGEC01010656">
    <property type="protein sequence ID" value="MBW91139.1"/>
    <property type="molecule type" value="Transcribed_RNA"/>
</dbReference>
<feature type="transmembrane region" description="Helical" evidence="8">
    <location>
        <begin position="68"/>
        <end position="89"/>
    </location>
</feature>
<evidence type="ECO:0000256" key="6">
    <source>
        <dbReference type="ARBA" id="ARBA00023136"/>
    </source>
</evidence>
<evidence type="ECO:0000313" key="10">
    <source>
        <dbReference type="EMBL" id="MBW91139.1"/>
    </source>
</evidence>
<comment type="subcellular location">
    <subcellularLocation>
        <location evidence="1">Membrane</location>
        <topology evidence="1">Multi-pass membrane protein</topology>
    </subcellularLocation>
</comment>
<keyword evidence="2" id="KW-0813">Transport</keyword>
<reference evidence="10" key="1">
    <citation type="submission" date="2018-02" db="EMBL/GenBank/DDBJ databases">
        <title>Rhizophora mucronata_Transcriptome.</title>
        <authorList>
            <person name="Meera S.P."/>
            <person name="Sreeshan A."/>
            <person name="Augustine A."/>
        </authorList>
    </citation>
    <scope>NUCLEOTIDE SEQUENCE</scope>
    <source>
        <tissue evidence="10">Leaf</tissue>
    </source>
</reference>
<evidence type="ECO:0000256" key="5">
    <source>
        <dbReference type="ARBA" id="ARBA00022989"/>
    </source>
</evidence>
<feature type="transmembrane region" description="Helical" evidence="8">
    <location>
        <begin position="115"/>
        <end position="140"/>
    </location>
</feature>
<feature type="transmembrane region" description="Helical" evidence="8">
    <location>
        <begin position="160"/>
        <end position="181"/>
    </location>
</feature>
<evidence type="ECO:0000256" key="3">
    <source>
        <dbReference type="ARBA" id="ARBA00022692"/>
    </source>
</evidence>
<dbReference type="GO" id="GO:0015179">
    <property type="term" value="F:L-amino acid transmembrane transporter activity"/>
    <property type="evidence" value="ECO:0007669"/>
    <property type="project" value="TreeGrafter"/>
</dbReference>